<protein>
    <submittedName>
        <fullName evidence="1">ATP synthase epsilon chain</fullName>
    </submittedName>
</protein>
<accession>A0A5A7PZ42</accession>
<organism evidence="1 2">
    <name type="scientific">Striga asiatica</name>
    <name type="common">Asiatic witchweed</name>
    <name type="synonym">Buchnera asiatica</name>
    <dbReference type="NCBI Taxonomy" id="4170"/>
    <lineage>
        <taxon>Eukaryota</taxon>
        <taxon>Viridiplantae</taxon>
        <taxon>Streptophyta</taxon>
        <taxon>Embryophyta</taxon>
        <taxon>Tracheophyta</taxon>
        <taxon>Spermatophyta</taxon>
        <taxon>Magnoliopsida</taxon>
        <taxon>eudicotyledons</taxon>
        <taxon>Gunneridae</taxon>
        <taxon>Pentapetalae</taxon>
        <taxon>asterids</taxon>
        <taxon>lamiids</taxon>
        <taxon>Lamiales</taxon>
        <taxon>Orobanchaceae</taxon>
        <taxon>Buchnereae</taxon>
        <taxon>Striga</taxon>
    </lineage>
</organism>
<proteinExistence type="predicted"/>
<dbReference type="AlphaFoldDB" id="A0A5A7PZ42"/>
<comment type="caution">
    <text evidence="1">The sequence shown here is derived from an EMBL/GenBank/DDBJ whole genome shotgun (WGS) entry which is preliminary data.</text>
</comment>
<feature type="non-terminal residue" evidence="1">
    <location>
        <position position="123"/>
    </location>
</feature>
<dbReference type="Proteomes" id="UP000325081">
    <property type="component" value="Unassembled WGS sequence"/>
</dbReference>
<dbReference type="EMBL" id="BKCP01005461">
    <property type="protein sequence ID" value="GER38145.1"/>
    <property type="molecule type" value="Genomic_DNA"/>
</dbReference>
<sequence length="123" mass="13386">VGRSRKNSHCSYVSAVPLPQEPLLIKGPCDLPLLLRVSLDGGGDRTQSDFGGCATYLSPDTIKDIIEARTRYERIRECPLPSNAALEGVLPLPSPVQVAIRSCFACKVPDSWLTTSGELLYTR</sequence>
<name>A0A5A7PZ42_STRAF</name>
<gene>
    <name evidence="1" type="ORF">STAS_14631</name>
</gene>
<feature type="non-terminal residue" evidence="1">
    <location>
        <position position="1"/>
    </location>
</feature>
<evidence type="ECO:0000313" key="1">
    <source>
        <dbReference type="EMBL" id="GER38145.1"/>
    </source>
</evidence>
<evidence type="ECO:0000313" key="2">
    <source>
        <dbReference type="Proteomes" id="UP000325081"/>
    </source>
</evidence>
<keyword evidence="2" id="KW-1185">Reference proteome</keyword>
<reference evidence="2" key="1">
    <citation type="journal article" date="2019" name="Curr. Biol.">
        <title>Genome Sequence of Striga asiatica Provides Insight into the Evolution of Plant Parasitism.</title>
        <authorList>
            <person name="Yoshida S."/>
            <person name="Kim S."/>
            <person name="Wafula E.K."/>
            <person name="Tanskanen J."/>
            <person name="Kim Y.M."/>
            <person name="Honaas L."/>
            <person name="Yang Z."/>
            <person name="Spallek T."/>
            <person name="Conn C.E."/>
            <person name="Ichihashi Y."/>
            <person name="Cheong K."/>
            <person name="Cui S."/>
            <person name="Der J.P."/>
            <person name="Gundlach H."/>
            <person name="Jiao Y."/>
            <person name="Hori C."/>
            <person name="Ishida J.K."/>
            <person name="Kasahara H."/>
            <person name="Kiba T."/>
            <person name="Kim M.S."/>
            <person name="Koo N."/>
            <person name="Laohavisit A."/>
            <person name="Lee Y.H."/>
            <person name="Lumba S."/>
            <person name="McCourt P."/>
            <person name="Mortimer J.C."/>
            <person name="Mutuku J.M."/>
            <person name="Nomura T."/>
            <person name="Sasaki-Sekimoto Y."/>
            <person name="Seto Y."/>
            <person name="Wang Y."/>
            <person name="Wakatake T."/>
            <person name="Sakakibara H."/>
            <person name="Demura T."/>
            <person name="Yamaguchi S."/>
            <person name="Yoneyama K."/>
            <person name="Manabe R.I."/>
            <person name="Nelson D.C."/>
            <person name="Schulman A.H."/>
            <person name="Timko M.P."/>
            <person name="dePamphilis C.W."/>
            <person name="Choi D."/>
            <person name="Shirasu K."/>
        </authorList>
    </citation>
    <scope>NUCLEOTIDE SEQUENCE [LARGE SCALE GENOMIC DNA]</scope>
    <source>
        <strain evidence="2">cv. UVA1</strain>
    </source>
</reference>